<dbReference type="Gene3D" id="2.60.40.290">
    <property type="match status" value="1"/>
</dbReference>
<comment type="subcellular location">
    <subcellularLocation>
        <location evidence="1">Secreted</location>
    </subcellularLocation>
</comment>
<dbReference type="PANTHER" id="PTHR38050:SF1">
    <property type="entry name" value="FERULOYL ESTERASE C"/>
    <property type="match status" value="1"/>
</dbReference>
<organism evidence="11 12">
    <name type="scientific">Streptomyces bluensis</name>
    <dbReference type="NCBI Taxonomy" id="33897"/>
    <lineage>
        <taxon>Bacteria</taxon>
        <taxon>Bacillati</taxon>
        <taxon>Actinomycetota</taxon>
        <taxon>Actinomycetes</taxon>
        <taxon>Kitasatosporales</taxon>
        <taxon>Streptomycetaceae</taxon>
        <taxon>Streptomyces</taxon>
    </lineage>
</organism>
<dbReference type="SUPFAM" id="SSF49384">
    <property type="entry name" value="Carbohydrate-binding domain"/>
    <property type="match status" value="1"/>
</dbReference>
<evidence type="ECO:0000259" key="10">
    <source>
        <dbReference type="PROSITE" id="PS51173"/>
    </source>
</evidence>
<keyword evidence="6" id="KW-0378">Hydrolase</keyword>
<dbReference type="RefSeq" id="WP_387883424.1">
    <property type="nucleotide sequence ID" value="NZ_JBIAWJ010000001.1"/>
</dbReference>
<keyword evidence="5" id="KW-0732">Signal</keyword>
<evidence type="ECO:0000256" key="7">
    <source>
        <dbReference type="ARBA" id="ARBA00023277"/>
    </source>
</evidence>
<comment type="similarity">
    <text evidence="2">Belongs to the faeC family.</text>
</comment>
<dbReference type="EMBL" id="JBIAWJ010000001">
    <property type="protein sequence ID" value="MFF4520604.1"/>
    <property type="molecule type" value="Genomic_DNA"/>
</dbReference>
<gene>
    <name evidence="11" type="ORF">ACFY1D_03915</name>
</gene>
<comment type="function">
    <text evidence="9">Involved in degradation of plant cell walls. Hydrolyzes the feruloyl-arabinose ester bond in arabinoxylans, and the feruloyl-galactose ester bond in pectin. Active against paranitrophenyl-acetate, methyl ferulate and wheat arabinoxylan.</text>
</comment>
<evidence type="ECO:0000256" key="5">
    <source>
        <dbReference type="ARBA" id="ARBA00022729"/>
    </source>
</evidence>
<evidence type="ECO:0000256" key="4">
    <source>
        <dbReference type="ARBA" id="ARBA00022651"/>
    </source>
</evidence>
<protein>
    <submittedName>
        <fullName evidence="11">Cellulose binding domain-containing protein</fullName>
    </submittedName>
</protein>
<evidence type="ECO:0000256" key="6">
    <source>
        <dbReference type="ARBA" id="ARBA00022801"/>
    </source>
</evidence>
<dbReference type="PROSITE" id="PS51173">
    <property type="entry name" value="CBM2"/>
    <property type="match status" value="1"/>
</dbReference>
<sequence length="433" mass="44772">MTRTRSLLWTAVVAVLVVLSMGGTALGHGRGGNAPLTASGTAAASAGTAAPSSGCGKAPSLTSGTHTIQSGGKNRSFIVRIPDGYDRNRAYRLVFGFHWLGGTSTDVATGRTVETGTWAYYGLQRLANNSALFVAPQGLNNGWANAGGEDVTFVDDMIRRIEADLCVDTTQRFALGFSYGAAMSYALACSRATVFRAVAVQSGGQLSGCSGGTQPIAYLGVHGLRDSVLGISGGRALRDRFVRNNGCTPQNPPEPAQGSLTHRVTTYAGCSAGHPVAWAAFDEGHIAAPQDGAPGDSGSRTWVPQEVWKFFTQFQTSNPPPGTAICRVTSTVSAWNTGLTSNITIANTGTIAIDGWSLVFTLPDGQTITSAWNADYSAASGRVTARNVSHNATIAPGASVEFGFQAAHTGHTAPPTSYTLNGTACAVTGSAMK</sequence>
<dbReference type="Proteomes" id="UP001602058">
    <property type="component" value="Unassembled WGS sequence"/>
</dbReference>
<evidence type="ECO:0000313" key="12">
    <source>
        <dbReference type="Proteomes" id="UP001602058"/>
    </source>
</evidence>
<keyword evidence="8" id="KW-0624">Polysaccharide degradation</keyword>
<evidence type="ECO:0000313" key="11">
    <source>
        <dbReference type="EMBL" id="MFF4520604.1"/>
    </source>
</evidence>
<dbReference type="InterPro" id="IPR008965">
    <property type="entry name" value="CBM2/CBM3_carb-bd_dom_sf"/>
</dbReference>
<evidence type="ECO:0000256" key="2">
    <source>
        <dbReference type="ARBA" id="ARBA00010278"/>
    </source>
</evidence>
<proteinExistence type="inferred from homology"/>
<name>A0ABW6UAY6_9ACTN</name>
<evidence type="ECO:0000256" key="9">
    <source>
        <dbReference type="ARBA" id="ARBA00025250"/>
    </source>
</evidence>
<dbReference type="InterPro" id="IPR012291">
    <property type="entry name" value="CBM2_carb-bd_dom_sf"/>
</dbReference>
<keyword evidence="12" id="KW-1185">Reference proteome</keyword>
<evidence type="ECO:0000256" key="3">
    <source>
        <dbReference type="ARBA" id="ARBA00022525"/>
    </source>
</evidence>
<evidence type="ECO:0000256" key="1">
    <source>
        <dbReference type="ARBA" id="ARBA00004613"/>
    </source>
</evidence>
<accession>A0ABW6UAY6</accession>
<reference evidence="11 12" key="1">
    <citation type="submission" date="2024-10" db="EMBL/GenBank/DDBJ databases">
        <title>The Natural Products Discovery Center: Release of the First 8490 Sequenced Strains for Exploring Actinobacteria Biosynthetic Diversity.</title>
        <authorList>
            <person name="Kalkreuter E."/>
            <person name="Kautsar S.A."/>
            <person name="Yang D."/>
            <person name="Bader C.D."/>
            <person name="Teijaro C.N."/>
            <person name="Fluegel L."/>
            <person name="Davis C.M."/>
            <person name="Simpson J.R."/>
            <person name="Lauterbach L."/>
            <person name="Steele A.D."/>
            <person name="Gui C."/>
            <person name="Meng S."/>
            <person name="Li G."/>
            <person name="Viehrig K."/>
            <person name="Ye F."/>
            <person name="Su P."/>
            <person name="Kiefer A.F."/>
            <person name="Nichols A."/>
            <person name="Cepeda A.J."/>
            <person name="Yan W."/>
            <person name="Fan B."/>
            <person name="Jiang Y."/>
            <person name="Adhikari A."/>
            <person name="Zheng C.-J."/>
            <person name="Schuster L."/>
            <person name="Cowan T.M."/>
            <person name="Smanski M.J."/>
            <person name="Chevrette M.G."/>
            <person name="De Carvalho L.P.S."/>
            <person name="Shen B."/>
        </authorList>
    </citation>
    <scope>NUCLEOTIDE SEQUENCE [LARGE SCALE GENOMIC DNA]</scope>
    <source>
        <strain evidence="11 12">NPDC001390</strain>
    </source>
</reference>
<keyword evidence="7" id="KW-0119">Carbohydrate metabolism</keyword>
<dbReference type="Pfam" id="PF00553">
    <property type="entry name" value="CBM_2"/>
    <property type="match status" value="1"/>
</dbReference>
<dbReference type="PANTHER" id="PTHR38050">
    <property type="match status" value="1"/>
</dbReference>
<keyword evidence="3" id="KW-0964">Secreted</keyword>
<dbReference type="InterPro" id="IPR043595">
    <property type="entry name" value="FaeB/C/D"/>
</dbReference>
<dbReference type="SMART" id="SM00637">
    <property type="entry name" value="CBD_II"/>
    <property type="match status" value="1"/>
</dbReference>
<dbReference type="InterPro" id="IPR001919">
    <property type="entry name" value="CBD2"/>
</dbReference>
<evidence type="ECO:0000256" key="8">
    <source>
        <dbReference type="ARBA" id="ARBA00023326"/>
    </source>
</evidence>
<keyword evidence="4" id="KW-0858">Xylan degradation</keyword>
<dbReference type="Gene3D" id="3.40.50.1820">
    <property type="entry name" value="alpha/beta hydrolase"/>
    <property type="match status" value="1"/>
</dbReference>
<dbReference type="InterPro" id="IPR029058">
    <property type="entry name" value="AB_hydrolase_fold"/>
</dbReference>
<dbReference type="SUPFAM" id="SSF53474">
    <property type="entry name" value="alpha/beta-Hydrolases"/>
    <property type="match status" value="1"/>
</dbReference>
<feature type="domain" description="CBM2" evidence="10">
    <location>
        <begin position="319"/>
        <end position="428"/>
    </location>
</feature>
<comment type="caution">
    <text evidence="11">The sequence shown here is derived from an EMBL/GenBank/DDBJ whole genome shotgun (WGS) entry which is preliminary data.</text>
</comment>